<accession>A0AAD6AD87</accession>
<dbReference type="GO" id="GO:0006536">
    <property type="term" value="P:glutamate metabolic process"/>
    <property type="evidence" value="ECO:0007669"/>
    <property type="project" value="TreeGrafter"/>
</dbReference>
<dbReference type="InterPro" id="IPR006855">
    <property type="entry name" value="Vertebrate-like_GNAT_dom"/>
</dbReference>
<dbReference type="GO" id="GO:0005759">
    <property type="term" value="C:mitochondrial matrix"/>
    <property type="evidence" value="ECO:0007669"/>
    <property type="project" value="TreeGrafter"/>
</dbReference>
<comment type="caution">
    <text evidence="3">The sequence shown here is derived from an EMBL/GenBank/DDBJ whole genome shotgun (WGS) entry which is preliminary data.</text>
</comment>
<evidence type="ECO:0000313" key="3">
    <source>
        <dbReference type="EMBL" id="KAJ4923015.1"/>
    </source>
</evidence>
<dbReference type="PANTHER" id="PTHR23342">
    <property type="entry name" value="N-ACETYLGLUTAMATE SYNTHASE"/>
    <property type="match status" value="1"/>
</dbReference>
<dbReference type="AlphaFoldDB" id="A0AAD6AD87"/>
<evidence type="ECO:0000313" key="4">
    <source>
        <dbReference type="Proteomes" id="UP001219934"/>
    </source>
</evidence>
<evidence type="ECO:0000256" key="1">
    <source>
        <dbReference type="ARBA" id="ARBA00022679"/>
    </source>
</evidence>
<organism evidence="3 4">
    <name type="scientific">Pogonophryne albipinna</name>
    <dbReference type="NCBI Taxonomy" id="1090488"/>
    <lineage>
        <taxon>Eukaryota</taxon>
        <taxon>Metazoa</taxon>
        <taxon>Chordata</taxon>
        <taxon>Craniata</taxon>
        <taxon>Vertebrata</taxon>
        <taxon>Euteleostomi</taxon>
        <taxon>Actinopterygii</taxon>
        <taxon>Neopterygii</taxon>
        <taxon>Teleostei</taxon>
        <taxon>Neoteleostei</taxon>
        <taxon>Acanthomorphata</taxon>
        <taxon>Eupercaria</taxon>
        <taxon>Perciformes</taxon>
        <taxon>Notothenioidei</taxon>
        <taxon>Pogonophryne</taxon>
    </lineage>
</organism>
<feature type="domain" description="N-acetyltransferase" evidence="2">
    <location>
        <begin position="11"/>
        <end position="69"/>
    </location>
</feature>
<keyword evidence="1" id="KW-0808">Transferase</keyword>
<name>A0AAD6AD87_9TELE</name>
<dbReference type="Gene3D" id="3.40.630.30">
    <property type="match status" value="1"/>
</dbReference>
<proteinExistence type="predicted"/>
<dbReference type="Proteomes" id="UP001219934">
    <property type="component" value="Unassembled WGS sequence"/>
</dbReference>
<keyword evidence="4" id="KW-1185">Reference proteome</keyword>
<sequence length="105" mass="11992">MYISFSASISRSGSGTIFKIGDPIHRYSSLEGIDVERLLALICKSFDKTLKQDYIASLTGRLHSVYLSEGRVQTIKSKKTTYLWLQSKSWSFPKHFFLHSDNKVV</sequence>
<gene>
    <name evidence="3" type="ORF">JOQ06_015365</name>
</gene>
<evidence type="ECO:0000259" key="2">
    <source>
        <dbReference type="Pfam" id="PF04768"/>
    </source>
</evidence>
<dbReference type="Pfam" id="PF04768">
    <property type="entry name" value="NAT"/>
    <property type="match status" value="1"/>
</dbReference>
<dbReference type="PANTHER" id="PTHR23342:SF0">
    <property type="entry name" value="N-ACETYLGLUTAMATE SYNTHASE, MITOCHONDRIAL"/>
    <property type="match status" value="1"/>
</dbReference>
<dbReference type="GO" id="GO:0006526">
    <property type="term" value="P:L-arginine biosynthetic process"/>
    <property type="evidence" value="ECO:0007669"/>
    <property type="project" value="TreeGrafter"/>
</dbReference>
<reference evidence="3" key="1">
    <citation type="submission" date="2022-11" db="EMBL/GenBank/DDBJ databases">
        <title>Chromosome-level genome of Pogonophryne albipinna.</title>
        <authorList>
            <person name="Jo E."/>
        </authorList>
    </citation>
    <scope>NUCLEOTIDE SEQUENCE</scope>
    <source>
        <strain evidence="3">SGF0006</strain>
        <tissue evidence="3">Muscle</tissue>
    </source>
</reference>
<dbReference type="EMBL" id="JAPTMU010000047">
    <property type="protein sequence ID" value="KAJ4923015.1"/>
    <property type="molecule type" value="Genomic_DNA"/>
</dbReference>
<protein>
    <recommendedName>
        <fullName evidence="2">N-acetyltransferase domain-containing protein</fullName>
    </recommendedName>
</protein>
<dbReference type="GO" id="GO:0004042">
    <property type="term" value="F:L-glutamate N-acetyltransferase activity"/>
    <property type="evidence" value="ECO:0007669"/>
    <property type="project" value="TreeGrafter"/>
</dbReference>